<name>A0A3B0YTR4_9ZZZZ</name>
<accession>A0A3B0YTR4</accession>
<evidence type="ECO:0000313" key="1">
    <source>
        <dbReference type="EMBL" id="VAW79453.1"/>
    </source>
</evidence>
<dbReference type="EMBL" id="UOFN01000111">
    <property type="protein sequence ID" value="VAW79453.1"/>
    <property type="molecule type" value="Genomic_DNA"/>
</dbReference>
<reference evidence="1" key="1">
    <citation type="submission" date="2018-06" db="EMBL/GenBank/DDBJ databases">
        <authorList>
            <person name="Zhirakovskaya E."/>
        </authorList>
    </citation>
    <scope>NUCLEOTIDE SEQUENCE</scope>
</reference>
<sequence length="317" mass="35219">MKGKIASFLTSTAATDRAQVKRVFGPKFQDISGWRSFLRTTLNSNVSSQLSAAPARWSVKSFQALYVACWVHHPVEKGSYMINLGHLSTARRKVIEDACREHCYGRKSSHLSGAGRSASKGWEFLQGYKELLVQYESTKGQPYLFLKSEGHTTGITGIIPHMKSWVHKNKHGFGKLASPSLNALASPVSAWSGAVESRAAENYAKGYGKLLKKVLGVSGRQMTVREMMKLLFAKTRFPAPSNFATANNRQLGLLLARFTYAGSRYRLKGTITPDMINDLRRLAGTLQKDGDKHMSRVFREIRATPTEIDQSLAVFLT</sequence>
<proteinExistence type="predicted"/>
<gene>
    <name evidence="1" type="ORF">MNBD_GAMMA15-1805</name>
</gene>
<dbReference type="AlphaFoldDB" id="A0A3B0YTR4"/>
<organism evidence="1">
    <name type="scientific">hydrothermal vent metagenome</name>
    <dbReference type="NCBI Taxonomy" id="652676"/>
    <lineage>
        <taxon>unclassified sequences</taxon>
        <taxon>metagenomes</taxon>
        <taxon>ecological metagenomes</taxon>
    </lineage>
</organism>
<protein>
    <submittedName>
        <fullName evidence="1">Uncharacterized protein</fullName>
    </submittedName>
</protein>